<keyword evidence="2" id="KW-1185">Reference proteome</keyword>
<comment type="caution">
    <text evidence="1">The sequence shown here is derived from an EMBL/GenBank/DDBJ whole genome shotgun (WGS) entry which is preliminary data.</text>
</comment>
<dbReference type="EMBL" id="JAUTXU010000063">
    <property type="protein sequence ID" value="KAK3713374.1"/>
    <property type="molecule type" value="Genomic_DNA"/>
</dbReference>
<evidence type="ECO:0000313" key="2">
    <source>
        <dbReference type="Proteomes" id="UP001281147"/>
    </source>
</evidence>
<name>A0ACC3NBY4_9PEZI</name>
<sequence length="194" mass="22066">MDAPMEAQPFRLLDLPAELRNHMYSFIFGDDSPTDCTNIFDLYRYAPEKAVTQTSRQIRSETIKLYRLAVTEFWSKNNVLIPIDCTSTRRRRDADEISQALYELNERTDVLIKHATFSITSKIIQQNYGSLGLRETPKSAKLHIHVDDSGTEEGRDCVIDLVDPSGGKELVTEYARGAVAHDRERNARDADGEI</sequence>
<organism evidence="1 2">
    <name type="scientific">Vermiconidia calcicola</name>
    <dbReference type="NCBI Taxonomy" id="1690605"/>
    <lineage>
        <taxon>Eukaryota</taxon>
        <taxon>Fungi</taxon>
        <taxon>Dikarya</taxon>
        <taxon>Ascomycota</taxon>
        <taxon>Pezizomycotina</taxon>
        <taxon>Dothideomycetes</taxon>
        <taxon>Dothideomycetidae</taxon>
        <taxon>Mycosphaerellales</taxon>
        <taxon>Extremaceae</taxon>
        <taxon>Vermiconidia</taxon>
    </lineage>
</organism>
<proteinExistence type="predicted"/>
<reference evidence="1" key="1">
    <citation type="submission" date="2023-07" db="EMBL/GenBank/DDBJ databases">
        <title>Black Yeasts Isolated from many extreme environments.</title>
        <authorList>
            <person name="Coleine C."/>
            <person name="Stajich J.E."/>
            <person name="Selbmann L."/>
        </authorList>
    </citation>
    <scope>NUCLEOTIDE SEQUENCE</scope>
    <source>
        <strain evidence="1">CCFEE 5714</strain>
    </source>
</reference>
<gene>
    <name evidence="1" type="ORF">LTR37_008566</name>
</gene>
<dbReference type="Proteomes" id="UP001281147">
    <property type="component" value="Unassembled WGS sequence"/>
</dbReference>
<accession>A0ACC3NBY4</accession>
<evidence type="ECO:0000313" key="1">
    <source>
        <dbReference type="EMBL" id="KAK3713374.1"/>
    </source>
</evidence>
<protein>
    <submittedName>
        <fullName evidence="1">Uncharacterized protein</fullName>
    </submittedName>
</protein>